<sequence>MPLMFLQTSLKDSDIPAGFERQLCEKIGEVLNKPMERITLTMVTGARQMRAGSSDPMAMLTIHSIGVFDKDKNPTYTPPLMEFMTEKLKLPPARVLFHYVDLEGYMVGQQT</sequence>
<evidence type="ECO:0000256" key="3">
    <source>
        <dbReference type="ARBA" id="ARBA00011233"/>
    </source>
</evidence>
<comment type="caution">
    <text evidence="10">The sequence shown here is derived from an EMBL/GenBank/DDBJ whole genome shotgun (WGS) entry which is preliminary data.</text>
</comment>
<keyword evidence="5" id="KW-0007">Acetylation</keyword>
<gene>
    <name evidence="10" type="ORF">BaRGS_00037525</name>
</gene>
<keyword evidence="4" id="KW-0963">Cytoplasm</keyword>
<reference evidence="10 11" key="1">
    <citation type="journal article" date="2023" name="Sci. Data">
        <title>Genome assembly of the Korean intertidal mud-creeper Batillaria attramentaria.</title>
        <authorList>
            <person name="Patra A.K."/>
            <person name="Ho P.T."/>
            <person name="Jun S."/>
            <person name="Lee S.J."/>
            <person name="Kim Y."/>
            <person name="Won Y.J."/>
        </authorList>
    </citation>
    <scope>NUCLEOTIDE SEQUENCE [LARGE SCALE GENOMIC DNA]</scope>
    <source>
        <strain evidence="10">Wonlab-2016</strain>
    </source>
</reference>
<evidence type="ECO:0000256" key="5">
    <source>
        <dbReference type="ARBA" id="ARBA00022990"/>
    </source>
</evidence>
<evidence type="ECO:0000256" key="9">
    <source>
        <dbReference type="ARBA" id="ARBA00038884"/>
    </source>
</evidence>
<dbReference type="SUPFAM" id="SSF55331">
    <property type="entry name" value="Tautomerase/MIF"/>
    <property type="match status" value="1"/>
</dbReference>
<keyword evidence="7" id="KW-0456">Lyase</keyword>
<comment type="function">
    <text evidence="8">Tautomerization of D-dopachrome with decarboxylation to give 5,6-dihydroxyindole (DHI).</text>
</comment>
<proteinExistence type="inferred from homology"/>
<evidence type="ECO:0000313" key="10">
    <source>
        <dbReference type="EMBL" id="KAK7465915.1"/>
    </source>
</evidence>
<comment type="similarity">
    <text evidence="2">Belongs to the MIF family.</text>
</comment>
<dbReference type="GO" id="GO:0033981">
    <property type="term" value="F:D-dopachrome decarboxylase activity"/>
    <property type="evidence" value="ECO:0007669"/>
    <property type="project" value="UniProtKB-EC"/>
</dbReference>
<dbReference type="Gene3D" id="3.30.429.10">
    <property type="entry name" value="Macrophage Migration Inhibitory Factor"/>
    <property type="match status" value="1"/>
</dbReference>
<name>A0ABD0J9Q1_9CAEN</name>
<dbReference type="GO" id="GO:0005737">
    <property type="term" value="C:cytoplasm"/>
    <property type="evidence" value="ECO:0007669"/>
    <property type="project" value="UniProtKB-SubCell"/>
</dbReference>
<evidence type="ECO:0000256" key="7">
    <source>
        <dbReference type="ARBA" id="ARBA00023239"/>
    </source>
</evidence>
<organism evidence="10 11">
    <name type="scientific">Batillaria attramentaria</name>
    <dbReference type="NCBI Taxonomy" id="370345"/>
    <lineage>
        <taxon>Eukaryota</taxon>
        <taxon>Metazoa</taxon>
        <taxon>Spiralia</taxon>
        <taxon>Lophotrochozoa</taxon>
        <taxon>Mollusca</taxon>
        <taxon>Gastropoda</taxon>
        <taxon>Caenogastropoda</taxon>
        <taxon>Sorbeoconcha</taxon>
        <taxon>Cerithioidea</taxon>
        <taxon>Batillariidae</taxon>
        <taxon>Batillaria</taxon>
    </lineage>
</organism>
<evidence type="ECO:0000256" key="6">
    <source>
        <dbReference type="ARBA" id="ARBA00023101"/>
    </source>
</evidence>
<dbReference type="InterPro" id="IPR001398">
    <property type="entry name" value="Macrophage_inhib_fac"/>
</dbReference>
<dbReference type="EMBL" id="JACVVK020000565">
    <property type="protein sequence ID" value="KAK7465915.1"/>
    <property type="molecule type" value="Genomic_DNA"/>
</dbReference>
<accession>A0ABD0J9Q1</accession>
<dbReference type="Proteomes" id="UP001519460">
    <property type="component" value="Unassembled WGS sequence"/>
</dbReference>
<evidence type="ECO:0000256" key="1">
    <source>
        <dbReference type="ARBA" id="ARBA00004496"/>
    </source>
</evidence>
<keyword evidence="6" id="KW-0470">Melanin biosynthesis</keyword>
<keyword evidence="11" id="KW-1185">Reference proteome</keyword>
<evidence type="ECO:0000256" key="4">
    <source>
        <dbReference type="ARBA" id="ARBA00022490"/>
    </source>
</evidence>
<dbReference type="GO" id="GO:0042438">
    <property type="term" value="P:melanin biosynthetic process"/>
    <property type="evidence" value="ECO:0007669"/>
    <property type="project" value="UniProtKB-KW"/>
</dbReference>
<comment type="subunit">
    <text evidence="3">Homotrimer.</text>
</comment>
<dbReference type="EC" id="4.1.1.84" evidence="9"/>
<dbReference type="Pfam" id="PF01187">
    <property type="entry name" value="MIF"/>
    <property type="match status" value="1"/>
</dbReference>
<evidence type="ECO:0000313" key="11">
    <source>
        <dbReference type="Proteomes" id="UP001519460"/>
    </source>
</evidence>
<dbReference type="PANTHER" id="PTHR11954:SF22">
    <property type="entry name" value="D-DOPACHROME DECARBOXYLASE"/>
    <property type="match status" value="1"/>
</dbReference>
<dbReference type="AlphaFoldDB" id="A0ABD0J9Q1"/>
<evidence type="ECO:0000256" key="8">
    <source>
        <dbReference type="ARBA" id="ARBA00037460"/>
    </source>
</evidence>
<dbReference type="InterPro" id="IPR014347">
    <property type="entry name" value="Tautomerase/MIF_sf"/>
</dbReference>
<protein>
    <recommendedName>
        <fullName evidence="9">D-dopachrome decarboxylase</fullName>
        <ecNumber evidence="9">4.1.1.84</ecNumber>
    </recommendedName>
</protein>
<evidence type="ECO:0000256" key="2">
    <source>
        <dbReference type="ARBA" id="ARBA00005851"/>
    </source>
</evidence>
<comment type="subcellular location">
    <subcellularLocation>
        <location evidence="1">Cytoplasm</location>
    </subcellularLocation>
</comment>
<dbReference type="PANTHER" id="PTHR11954">
    <property type="entry name" value="D-DOPACHROME DECARBOXYLASE"/>
    <property type="match status" value="1"/>
</dbReference>